<dbReference type="AlphaFoldDB" id="A0A1F5YWK4"/>
<reference evidence="4 5" key="1">
    <citation type="journal article" date="2016" name="Nat. Commun.">
        <title>Thousands of microbial genomes shed light on interconnected biogeochemical processes in an aquifer system.</title>
        <authorList>
            <person name="Anantharaman K."/>
            <person name="Brown C.T."/>
            <person name="Hug L.A."/>
            <person name="Sharon I."/>
            <person name="Castelle C.J."/>
            <person name="Probst A.J."/>
            <person name="Thomas B.C."/>
            <person name="Singh A."/>
            <person name="Wilkins M.J."/>
            <person name="Karaoz U."/>
            <person name="Brodie E.L."/>
            <person name="Williams K.H."/>
            <person name="Hubbard S.S."/>
            <person name="Banfield J.F."/>
        </authorList>
    </citation>
    <scope>NUCLEOTIDE SEQUENCE [LARGE SCALE GENOMIC DNA]</scope>
</reference>
<dbReference type="STRING" id="1817867.A3F83_03055"/>
<evidence type="ECO:0000259" key="2">
    <source>
        <dbReference type="Pfam" id="PF00144"/>
    </source>
</evidence>
<feature type="domain" description="DUF4185" evidence="3">
    <location>
        <begin position="516"/>
        <end position="668"/>
    </location>
</feature>
<feature type="region of interest" description="Disordered" evidence="1">
    <location>
        <begin position="474"/>
        <end position="494"/>
    </location>
</feature>
<dbReference type="PANTHER" id="PTHR43283:SF7">
    <property type="entry name" value="BETA-LACTAMASE-RELATED DOMAIN-CONTAINING PROTEIN"/>
    <property type="match status" value="1"/>
</dbReference>
<dbReference type="SUPFAM" id="SSF56601">
    <property type="entry name" value="beta-lactamase/transpeptidase-like"/>
    <property type="match status" value="1"/>
</dbReference>
<dbReference type="Gene3D" id="3.40.710.10">
    <property type="entry name" value="DD-peptidase/beta-lactamase superfamily"/>
    <property type="match status" value="1"/>
</dbReference>
<organism evidence="4 5">
    <name type="scientific">Candidatus Glassbacteria bacterium RIFCSPLOWO2_12_FULL_58_11</name>
    <dbReference type="NCBI Taxonomy" id="1817867"/>
    <lineage>
        <taxon>Bacteria</taxon>
        <taxon>Candidatus Glassiibacteriota</taxon>
    </lineage>
</organism>
<dbReference type="Pfam" id="PF13810">
    <property type="entry name" value="DUF4185"/>
    <property type="match status" value="1"/>
</dbReference>
<proteinExistence type="predicted"/>
<gene>
    <name evidence="4" type="ORF">A3F83_03055</name>
</gene>
<dbReference type="InterPro" id="IPR012338">
    <property type="entry name" value="Beta-lactam/transpept-like"/>
</dbReference>
<dbReference type="InterPro" id="IPR025442">
    <property type="entry name" value="DUF4185"/>
</dbReference>
<accession>A0A1F5YWK4</accession>
<dbReference type="SUPFAM" id="SSF50939">
    <property type="entry name" value="Sialidases"/>
    <property type="match status" value="1"/>
</dbReference>
<dbReference type="Pfam" id="PF00144">
    <property type="entry name" value="Beta-lactamase"/>
    <property type="match status" value="1"/>
</dbReference>
<evidence type="ECO:0000313" key="5">
    <source>
        <dbReference type="Proteomes" id="UP000179129"/>
    </source>
</evidence>
<dbReference type="PANTHER" id="PTHR43283">
    <property type="entry name" value="BETA-LACTAMASE-RELATED"/>
    <property type="match status" value="1"/>
</dbReference>
<dbReference type="InterPro" id="IPR050789">
    <property type="entry name" value="Diverse_Enzym_Activities"/>
</dbReference>
<dbReference type="EMBL" id="MFIX01000112">
    <property type="protein sequence ID" value="OGG04571.1"/>
    <property type="molecule type" value="Genomic_DNA"/>
</dbReference>
<comment type="caution">
    <text evidence="4">The sequence shown here is derived from an EMBL/GenBank/DDBJ whole genome shotgun (WGS) entry which is preliminary data.</text>
</comment>
<evidence type="ECO:0000256" key="1">
    <source>
        <dbReference type="SAM" id="MobiDB-lite"/>
    </source>
</evidence>
<feature type="domain" description="Beta-lactamase-related" evidence="2">
    <location>
        <begin position="74"/>
        <end position="373"/>
    </location>
</feature>
<dbReference type="InterPro" id="IPR001466">
    <property type="entry name" value="Beta-lactam-related"/>
</dbReference>
<evidence type="ECO:0000313" key="4">
    <source>
        <dbReference type="EMBL" id="OGG04571.1"/>
    </source>
</evidence>
<protein>
    <submittedName>
        <fullName evidence="4">Uncharacterized protein</fullName>
    </submittedName>
</protein>
<name>A0A1F5YWK4_9BACT</name>
<dbReference type="Proteomes" id="UP000179129">
    <property type="component" value="Unassembled WGS sequence"/>
</dbReference>
<evidence type="ECO:0000259" key="3">
    <source>
        <dbReference type="Pfam" id="PF13810"/>
    </source>
</evidence>
<dbReference type="InterPro" id="IPR036278">
    <property type="entry name" value="Sialidase_sf"/>
</dbReference>
<sequence length="722" mass="80300">MAGRPAEDPDREKTRNCGKGEQIMKSLRAGLMVIAVLTILTGGRPAAVRAQDFQWVTGEPERCGFDSLRLAELDKLMAGRRTTGLLIVRHDRIVHEWYSPDYGPDKKHYTASLAKALVGGMSLLLALNDGRLQADDPAYKYIPFWEQDSLKKRITIRHLATHTSGIEEAETPGKTHFEQTGWKLNFWKQIPDPFSLATREAPVIFTPGARYDYSNPGMACLAYAVTSSYKGTAFPDIRTLLRQRVMNPIGVPEADWTCGYDTTFEVDGLRLVANWGGGNYTPRAVARVGRLMLRQGNWEGRQLIDSTWVKKVLSYAGQPMEPRPGGDSNPASGLAWYCNFDGVWEEVPRDAFAGAGAGNQVLLVVPSLDLIVVRNGELLDNSPEPLFWGGIEKYLFNPVMEALVRPPCQPSRKILGIDFEPAEKIVRGAPDSDNWPLTWADDGEMFTAYGDGWGFEPRVEKKLSNGLARISGGPEDWKGENIRSATGESYGDGPAGSKASGMLMLDGTLYMLLRNTGNSQLFWSRDHGKSWTPGFKFSTSFGCPAFLNFGKNYRGAPDNYVYLYSQDGPDAYADYDQVVLARVPRGQIKDRKAYEFFRGTDSGGGPLWSAEVEQRGPVFSFPGHCHRLDVVYDPGLKLYLMALASNHLGSWGIYEAPEPWGPWRTAFFTDNWGLGDTHGYRIPGKWIAPDGRGFYLVFSGREFGDTTYDAFCVRRATIRTAE</sequence>